<feature type="signal peptide" evidence="2">
    <location>
        <begin position="1"/>
        <end position="22"/>
    </location>
</feature>
<evidence type="ECO:0000256" key="1">
    <source>
        <dbReference type="SAM" id="MobiDB-lite"/>
    </source>
</evidence>
<keyword evidence="2" id="KW-0732">Signal</keyword>
<gene>
    <name evidence="3" type="ORF">SIN8267_01083</name>
</gene>
<dbReference type="PROSITE" id="PS51257">
    <property type="entry name" value="PROKAR_LIPOPROTEIN"/>
    <property type="match status" value="1"/>
</dbReference>
<dbReference type="EMBL" id="CAKLPX010000001">
    <property type="protein sequence ID" value="CAH0990982.1"/>
    <property type="molecule type" value="Genomic_DNA"/>
</dbReference>
<protein>
    <recommendedName>
        <fullName evidence="5">Lipoprotein</fullName>
    </recommendedName>
</protein>
<keyword evidence="4" id="KW-1185">Reference proteome</keyword>
<dbReference type="Proteomes" id="UP000838100">
    <property type="component" value="Unassembled WGS sequence"/>
</dbReference>
<feature type="region of interest" description="Disordered" evidence="1">
    <location>
        <begin position="36"/>
        <end position="60"/>
    </location>
</feature>
<accession>A0ABN8EJC5</accession>
<feature type="chain" id="PRO_5046024845" description="Lipoprotein" evidence="2">
    <location>
        <begin position="23"/>
        <end position="60"/>
    </location>
</feature>
<evidence type="ECO:0000256" key="2">
    <source>
        <dbReference type="SAM" id="SignalP"/>
    </source>
</evidence>
<evidence type="ECO:0000313" key="3">
    <source>
        <dbReference type="EMBL" id="CAH0990982.1"/>
    </source>
</evidence>
<evidence type="ECO:0000313" key="4">
    <source>
        <dbReference type="Proteomes" id="UP000838100"/>
    </source>
</evidence>
<sequence length="60" mass="6152">MRSIKIAAMALSLLLLSGCNLHSIKGDVGGVDVQVSDNNKASGKHSGKFCPPGQAKKGLC</sequence>
<evidence type="ECO:0008006" key="5">
    <source>
        <dbReference type="Google" id="ProtNLM"/>
    </source>
</evidence>
<proteinExistence type="predicted"/>
<comment type="caution">
    <text evidence="3">The sequence shown here is derived from an EMBL/GenBank/DDBJ whole genome shotgun (WGS) entry which is preliminary data.</text>
</comment>
<reference evidence="3" key="1">
    <citation type="submission" date="2021-12" db="EMBL/GenBank/DDBJ databases">
        <authorList>
            <person name="Rodrigo-Torres L."/>
            <person name="Arahal R. D."/>
            <person name="Lucena T."/>
        </authorList>
    </citation>
    <scope>NUCLEOTIDE SEQUENCE</scope>
    <source>
        <strain evidence="3">CECT 8267</strain>
    </source>
</reference>
<name>A0ABN8EJC5_9GAMM</name>
<dbReference type="RefSeq" id="WP_237443647.1">
    <property type="nucleotide sequence ID" value="NZ_CAKLPX010000001.1"/>
</dbReference>
<organism evidence="3 4">
    <name type="scientific">Sinobacterium norvegicum</name>
    <dbReference type="NCBI Taxonomy" id="1641715"/>
    <lineage>
        <taxon>Bacteria</taxon>
        <taxon>Pseudomonadati</taxon>
        <taxon>Pseudomonadota</taxon>
        <taxon>Gammaproteobacteria</taxon>
        <taxon>Cellvibrionales</taxon>
        <taxon>Spongiibacteraceae</taxon>
        <taxon>Sinobacterium</taxon>
    </lineage>
</organism>